<dbReference type="RefSeq" id="XP_065458285.1">
    <property type="nucleotide sequence ID" value="XM_065602213.1"/>
</dbReference>
<name>A0ABZ0NDV3_CERBT</name>
<dbReference type="PANTHER" id="PTHR24148">
    <property type="entry name" value="ANKYRIN REPEAT DOMAIN-CONTAINING PROTEIN 39 HOMOLOG-RELATED"/>
    <property type="match status" value="1"/>
</dbReference>
<evidence type="ECO:0000313" key="3">
    <source>
        <dbReference type="Proteomes" id="UP001302367"/>
    </source>
</evidence>
<evidence type="ECO:0000259" key="1">
    <source>
        <dbReference type="Pfam" id="PF06985"/>
    </source>
</evidence>
<proteinExistence type="predicted"/>
<organism evidence="2 3">
    <name type="scientific">Cercospora beticola</name>
    <name type="common">Sugarbeet leaf spot fungus</name>
    <dbReference type="NCBI Taxonomy" id="122368"/>
    <lineage>
        <taxon>Eukaryota</taxon>
        <taxon>Fungi</taxon>
        <taxon>Dikarya</taxon>
        <taxon>Ascomycota</taxon>
        <taxon>Pezizomycotina</taxon>
        <taxon>Dothideomycetes</taxon>
        <taxon>Dothideomycetidae</taxon>
        <taxon>Mycosphaerellales</taxon>
        <taxon>Mycosphaerellaceae</taxon>
        <taxon>Cercospora</taxon>
    </lineage>
</organism>
<evidence type="ECO:0000313" key="2">
    <source>
        <dbReference type="EMBL" id="WPA97649.1"/>
    </source>
</evidence>
<accession>A0ABZ0NDV3</accession>
<reference evidence="2 3" key="1">
    <citation type="submission" date="2023-09" db="EMBL/GenBank/DDBJ databases">
        <title>Complete-Gapless Cercospora beticola genome.</title>
        <authorList>
            <person name="Wyatt N.A."/>
            <person name="Spanner R.E."/>
            <person name="Bolton M.D."/>
        </authorList>
    </citation>
    <scope>NUCLEOTIDE SEQUENCE [LARGE SCALE GENOMIC DNA]</scope>
    <source>
        <strain evidence="2">Cb09-40</strain>
    </source>
</reference>
<dbReference type="EMBL" id="CP134185">
    <property type="protein sequence ID" value="WPA97649.1"/>
    <property type="molecule type" value="Genomic_DNA"/>
</dbReference>
<dbReference type="InterPro" id="IPR010730">
    <property type="entry name" value="HET"/>
</dbReference>
<keyword evidence="3" id="KW-1185">Reference proteome</keyword>
<protein>
    <recommendedName>
        <fullName evidence="1">Heterokaryon incompatibility domain-containing protein</fullName>
    </recommendedName>
</protein>
<dbReference type="Proteomes" id="UP001302367">
    <property type="component" value="Chromosome 2"/>
</dbReference>
<dbReference type="PANTHER" id="PTHR24148:SF64">
    <property type="entry name" value="HETEROKARYON INCOMPATIBILITY DOMAIN-CONTAINING PROTEIN"/>
    <property type="match status" value="1"/>
</dbReference>
<feature type="domain" description="Heterokaryon incompatibility" evidence="1">
    <location>
        <begin position="40"/>
        <end position="218"/>
    </location>
</feature>
<dbReference type="InterPro" id="IPR052895">
    <property type="entry name" value="HetReg/Transcr_Mod"/>
</dbReference>
<dbReference type="GeneID" id="90643820"/>
<dbReference type="Pfam" id="PF06985">
    <property type="entry name" value="HET"/>
    <property type="match status" value="1"/>
</dbReference>
<gene>
    <name evidence="2" type="ORF">RHO25_002260</name>
</gene>
<sequence>MAQQDVQLGNWPQRLLYVPTMTSYVWTPGNCYNKVREPKYRALSYTWGLFRLKKETDQPDVKAFHIEGITWKVPRINANIYTTDDFVRVLQEACQAARFDSNVTAHEAPKTYLAKTDWLWLDIACIDQTDGSPQMWFEIGRQAKIFRQATGVVVWLSQLARNETAINHLATVLMCRRAGARGNRLAAATMGDWEQMVMAGLDVLFADPWWSSLWTLQEAFLSQRAYFLSHYARPLQAVTTWDGSPSIFTLGMLAYACFELQAECYTELAVQNVGSSFANRFLHHMRMTGLAAMFKQNPLVLYTSSSKRRASRLEDRIYGTMQVFQYKLGTAAHPLNAGVTYSLAELTDQLGQRLLSDKPVQSQLHRLGADSWPGKGWHIDDTSTLPLGYTTLLENQQGDASSGTEYTAVCTLSTQVLSDIFYGHLEGWKCPFGALKQAWDAIDDEGIAASPSAVPPYRYICQIVPDNSADFINAVRSNLVPAWNDLDTSGSPNRERRLSSWILSEFTKNYIAVALLGRTFYRSYGLLLAYSRQNSVLYWRRIGTCAWYHNRDTRTPRFQALLHGRSPEWTGFRGAFG</sequence>